<organism evidence="1 2">
    <name type="scientific">Collybia nuda</name>
    <dbReference type="NCBI Taxonomy" id="64659"/>
    <lineage>
        <taxon>Eukaryota</taxon>
        <taxon>Fungi</taxon>
        <taxon>Dikarya</taxon>
        <taxon>Basidiomycota</taxon>
        <taxon>Agaricomycotina</taxon>
        <taxon>Agaricomycetes</taxon>
        <taxon>Agaricomycetidae</taxon>
        <taxon>Agaricales</taxon>
        <taxon>Tricholomatineae</taxon>
        <taxon>Clitocybaceae</taxon>
        <taxon>Collybia</taxon>
    </lineage>
</organism>
<dbReference type="SUPFAM" id="SSF52047">
    <property type="entry name" value="RNI-like"/>
    <property type="match status" value="1"/>
</dbReference>
<dbReference type="InterPro" id="IPR032675">
    <property type="entry name" value="LRR_dom_sf"/>
</dbReference>
<evidence type="ECO:0000313" key="1">
    <source>
        <dbReference type="EMBL" id="KAF9459066.1"/>
    </source>
</evidence>
<dbReference type="AlphaFoldDB" id="A0A9P6CB26"/>
<reference evidence="1" key="1">
    <citation type="submission" date="2020-11" db="EMBL/GenBank/DDBJ databases">
        <authorList>
            <consortium name="DOE Joint Genome Institute"/>
            <person name="Ahrendt S."/>
            <person name="Riley R."/>
            <person name="Andreopoulos W."/>
            <person name="Labutti K."/>
            <person name="Pangilinan J."/>
            <person name="Ruiz-Duenas F.J."/>
            <person name="Barrasa J.M."/>
            <person name="Sanchez-Garcia M."/>
            <person name="Camarero S."/>
            <person name="Miyauchi S."/>
            <person name="Serrano A."/>
            <person name="Linde D."/>
            <person name="Babiker R."/>
            <person name="Drula E."/>
            <person name="Ayuso-Fernandez I."/>
            <person name="Pacheco R."/>
            <person name="Padilla G."/>
            <person name="Ferreira P."/>
            <person name="Barriuso J."/>
            <person name="Kellner H."/>
            <person name="Castanera R."/>
            <person name="Alfaro M."/>
            <person name="Ramirez L."/>
            <person name="Pisabarro A.G."/>
            <person name="Kuo A."/>
            <person name="Tritt A."/>
            <person name="Lipzen A."/>
            <person name="He G."/>
            <person name="Yan M."/>
            <person name="Ng V."/>
            <person name="Cullen D."/>
            <person name="Martin F."/>
            <person name="Rosso M.-N."/>
            <person name="Henrissat B."/>
            <person name="Hibbett D."/>
            <person name="Martinez A.T."/>
            <person name="Grigoriev I.V."/>
        </authorList>
    </citation>
    <scope>NUCLEOTIDE SEQUENCE</scope>
    <source>
        <strain evidence="1">CBS 247.69</strain>
    </source>
</reference>
<name>A0A9P6CB26_9AGAR</name>
<sequence>MSSTVRNDIKNSTLHTVPHTALQIEDIIDQILLKLVEDEQVHKADLLSMARCCKSFMAPSLNRLWANMKSVVPLLKLIDGTEEVQGAIIIADDLEYGELPLRFHAYAKRIHALEYDVTTNFVEIDVSTWIRLAQLEHALLPNLTSLRVTCTIAGGGMPTIERDKALLLLPVLAQPSTIRSFTFTTPSVTSYDSRSEVGPFLSILGGYKLNLENLVVSGTFTARYLNRITKMQTLRSASLQLALDSAIPAVLTALSSLPRLHTLKLEFLGIMPSRAELGSNTFQGLLNVVLTGGTSFISRTLASMACPCLECVDIKIVPLNLSGVADIPPSQDKVLPYLQLSRFQTLKRISLELSGCAPPSHSGQRQNRLNFVTSILENRRIEELVITSLGPEMCFSDHEVSELATAWPFLRILRLEHTWHPSEQPSFTSLNHLTTKCPHLKEISVTLCEGDTEDLYHNSVSRPGTSVWHLNLQHTSVKDYASAGQYIDELFPFLNKFSLHEEQACVYMQGVILRACQVVRRRARSRQKPVKCEREHVLPGVPDFTL</sequence>
<dbReference type="OrthoDB" id="2631350at2759"/>
<evidence type="ECO:0000313" key="2">
    <source>
        <dbReference type="Proteomes" id="UP000807353"/>
    </source>
</evidence>
<evidence type="ECO:0008006" key="3">
    <source>
        <dbReference type="Google" id="ProtNLM"/>
    </source>
</evidence>
<keyword evidence="2" id="KW-1185">Reference proteome</keyword>
<comment type="caution">
    <text evidence="1">The sequence shown here is derived from an EMBL/GenBank/DDBJ whole genome shotgun (WGS) entry which is preliminary data.</text>
</comment>
<dbReference type="Proteomes" id="UP000807353">
    <property type="component" value="Unassembled WGS sequence"/>
</dbReference>
<accession>A0A9P6CB26</accession>
<dbReference type="EMBL" id="MU150324">
    <property type="protein sequence ID" value="KAF9459066.1"/>
    <property type="molecule type" value="Genomic_DNA"/>
</dbReference>
<gene>
    <name evidence="1" type="ORF">BDZ94DRAFT_1325056</name>
</gene>
<dbReference type="Gene3D" id="3.80.10.10">
    <property type="entry name" value="Ribonuclease Inhibitor"/>
    <property type="match status" value="1"/>
</dbReference>
<proteinExistence type="predicted"/>
<protein>
    <recommendedName>
        <fullName evidence="3">F-box domain-containing protein</fullName>
    </recommendedName>
</protein>